<reference evidence="3 4" key="1">
    <citation type="submission" date="2019-08" db="EMBL/GenBank/DDBJ databases">
        <title>Actinomadura sp. nov. CYP1-5 isolated from mountain soil.</title>
        <authorList>
            <person name="Songsumanus A."/>
            <person name="Kuncharoen N."/>
            <person name="Kudo T."/>
            <person name="Yuki M."/>
            <person name="Igarashi Y."/>
            <person name="Tanasupawat S."/>
        </authorList>
    </citation>
    <scope>NUCLEOTIDE SEQUENCE [LARGE SCALE GENOMIC DNA]</scope>
    <source>
        <strain evidence="3 4">GKU157</strain>
    </source>
</reference>
<dbReference type="PROSITE" id="PS51257">
    <property type="entry name" value="PROKAR_LIPOPROTEIN"/>
    <property type="match status" value="1"/>
</dbReference>
<comment type="caution">
    <text evidence="3">The sequence shown here is derived from an EMBL/GenBank/DDBJ whole genome shotgun (WGS) entry which is preliminary data.</text>
</comment>
<dbReference type="AlphaFoldDB" id="A0A5D0TR65"/>
<keyword evidence="2" id="KW-0732">Signal</keyword>
<evidence type="ECO:0000256" key="1">
    <source>
        <dbReference type="SAM" id="MobiDB-lite"/>
    </source>
</evidence>
<feature type="region of interest" description="Disordered" evidence="1">
    <location>
        <begin position="23"/>
        <end position="121"/>
    </location>
</feature>
<feature type="signal peptide" evidence="2">
    <location>
        <begin position="1"/>
        <end position="22"/>
    </location>
</feature>
<keyword evidence="4" id="KW-1185">Reference proteome</keyword>
<evidence type="ECO:0000313" key="3">
    <source>
        <dbReference type="EMBL" id="TYC08628.1"/>
    </source>
</evidence>
<evidence type="ECO:0000313" key="4">
    <source>
        <dbReference type="Proteomes" id="UP000322634"/>
    </source>
</evidence>
<dbReference type="OrthoDB" id="3483767at2"/>
<sequence length="121" mass="12386">MKRAMAVSAAAAVLVLGSIACGSDSRKSISGHRLAPSAAGTSPNTSRGHTPNEDDGPGADEGGELTPAQKRALAKAVECMRNKGYTMPEPTSPVIAPKNIDGMDPTKVNRDAQECAAQAAR</sequence>
<evidence type="ECO:0008006" key="5">
    <source>
        <dbReference type="Google" id="ProtNLM"/>
    </source>
</evidence>
<dbReference type="Proteomes" id="UP000322634">
    <property type="component" value="Unassembled WGS sequence"/>
</dbReference>
<protein>
    <recommendedName>
        <fullName evidence="5">DUF732 domain-containing protein</fullName>
    </recommendedName>
</protein>
<feature type="compositionally biased region" description="Polar residues" evidence="1">
    <location>
        <begin position="39"/>
        <end position="49"/>
    </location>
</feature>
<feature type="chain" id="PRO_5023009633" description="DUF732 domain-containing protein" evidence="2">
    <location>
        <begin position="23"/>
        <end position="121"/>
    </location>
</feature>
<accession>A0A5D0TR65</accession>
<gene>
    <name evidence="3" type="ORF">FXF65_37690</name>
</gene>
<feature type="compositionally biased region" description="Acidic residues" evidence="1">
    <location>
        <begin position="53"/>
        <end position="63"/>
    </location>
</feature>
<evidence type="ECO:0000256" key="2">
    <source>
        <dbReference type="SAM" id="SignalP"/>
    </source>
</evidence>
<organism evidence="3 4">
    <name type="scientific">Actinomadura syzygii</name>
    <dbReference type="NCBI Taxonomy" id="1427538"/>
    <lineage>
        <taxon>Bacteria</taxon>
        <taxon>Bacillati</taxon>
        <taxon>Actinomycetota</taxon>
        <taxon>Actinomycetes</taxon>
        <taxon>Streptosporangiales</taxon>
        <taxon>Thermomonosporaceae</taxon>
        <taxon>Actinomadura</taxon>
    </lineage>
</organism>
<dbReference type="RefSeq" id="WP_148354956.1">
    <property type="nucleotide sequence ID" value="NZ_JBHSBF010000002.1"/>
</dbReference>
<proteinExistence type="predicted"/>
<name>A0A5D0TR65_9ACTN</name>
<dbReference type="EMBL" id="VSFF01000016">
    <property type="protein sequence ID" value="TYC08628.1"/>
    <property type="molecule type" value="Genomic_DNA"/>
</dbReference>